<dbReference type="PANTHER" id="PTHR30336:SF4">
    <property type="entry name" value="ENVELOPE BIOGENESIS FACTOR ELYC"/>
    <property type="match status" value="1"/>
</dbReference>
<dbReference type="CDD" id="cd06259">
    <property type="entry name" value="YdcF-like"/>
    <property type="match status" value="1"/>
</dbReference>
<dbReference type="InterPro" id="IPR014729">
    <property type="entry name" value="Rossmann-like_a/b/a_fold"/>
</dbReference>
<reference evidence="3" key="1">
    <citation type="submission" date="2022-09" db="EMBL/GenBank/DDBJ databases">
        <title>The complete genome of Acidovorax sp. 5MLIR.</title>
        <authorList>
            <person name="Liu L."/>
            <person name="Yue J."/>
            <person name="Yang F."/>
            <person name="Yuan J."/>
            <person name="Li L."/>
        </authorList>
    </citation>
    <scope>NUCLEOTIDE SEQUENCE</scope>
    <source>
        <strain evidence="3">5MLIR</strain>
        <plasmid evidence="3">unnamed1</plasmid>
    </source>
</reference>
<evidence type="ECO:0000256" key="1">
    <source>
        <dbReference type="SAM" id="Phobius"/>
    </source>
</evidence>
<dbReference type="InterPro" id="IPR051599">
    <property type="entry name" value="Cell_Envelope_Assoc"/>
</dbReference>
<dbReference type="Pfam" id="PF02698">
    <property type="entry name" value="DUF218"/>
    <property type="match status" value="1"/>
</dbReference>
<accession>A0ABY6GFI1</accession>
<dbReference type="Proteomes" id="UP001162800">
    <property type="component" value="Plasmid unnamed1"/>
</dbReference>
<keyword evidence="1" id="KW-0812">Transmembrane</keyword>
<protein>
    <submittedName>
        <fullName evidence="3">YdcF family protein</fullName>
    </submittedName>
</protein>
<dbReference type="EMBL" id="CP106882">
    <property type="protein sequence ID" value="UYG53831.1"/>
    <property type="molecule type" value="Genomic_DNA"/>
</dbReference>
<dbReference type="RefSeq" id="WP_231043861.1">
    <property type="nucleotide sequence ID" value="NZ_CP106882.1"/>
</dbReference>
<keyword evidence="4" id="KW-1185">Reference proteome</keyword>
<evidence type="ECO:0000313" key="3">
    <source>
        <dbReference type="EMBL" id="UYG53831.1"/>
    </source>
</evidence>
<evidence type="ECO:0000259" key="2">
    <source>
        <dbReference type="Pfam" id="PF02698"/>
    </source>
</evidence>
<keyword evidence="1" id="KW-1133">Transmembrane helix</keyword>
<evidence type="ECO:0000313" key="4">
    <source>
        <dbReference type="Proteomes" id="UP001162800"/>
    </source>
</evidence>
<keyword evidence="3" id="KW-0614">Plasmid</keyword>
<organism evidence="3 4">
    <name type="scientific">Comamonas endophytica</name>
    <dbReference type="NCBI Taxonomy" id="2949090"/>
    <lineage>
        <taxon>Bacteria</taxon>
        <taxon>Pseudomonadati</taxon>
        <taxon>Pseudomonadota</taxon>
        <taxon>Betaproteobacteria</taxon>
        <taxon>Burkholderiales</taxon>
        <taxon>Comamonadaceae</taxon>
        <taxon>Comamonas</taxon>
    </lineage>
</organism>
<proteinExistence type="predicted"/>
<name>A0ABY6GFI1_9BURK</name>
<feature type="domain" description="DUF218" evidence="2">
    <location>
        <begin position="69"/>
        <end position="230"/>
    </location>
</feature>
<dbReference type="Gene3D" id="3.40.50.620">
    <property type="entry name" value="HUPs"/>
    <property type="match status" value="1"/>
</dbReference>
<dbReference type="PANTHER" id="PTHR30336">
    <property type="entry name" value="INNER MEMBRANE PROTEIN, PROBABLE PERMEASE"/>
    <property type="match status" value="1"/>
</dbReference>
<keyword evidence="1" id="KW-0472">Membrane</keyword>
<dbReference type="InterPro" id="IPR003848">
    <property type="entry name" value="DUF218"/>
</dbReference>
<sequence length="254" mass="27505">MILSLLIILALLGAACMARCRKRMGQMLYALALGLFFAVGCGVVPAWLLQDLQSAYEVKPSHAWGQRNAIVVLGGGMERVAATGGLEPGLFSYARLVEAAALQRECVRSGGQCKILLSGGDAQRTGSSEAMVYRQALLALGLAGDDVLIEPISMSTWQHARYASDVLQHFCADHVVLVSSGVHLRRSQLYFAHFGIEATQVRADYLCAQKSLLPRPHNFVLADAALHEYLEIARYRIYIALGERAPPPARLAAG</sequence>
<gene>
    <name evidence="3" type="ORF">M9799_18015</name>
</gene>
<geneLocation type="plasmid" evidence="3 4">
    <name>unnamed1</name>
</geneLocation>
<feature type="transmembrane region" description="Helical" evidence="1">
    <location>
        <begin position="28"/>
        <end position="49"/>
    </location>
</feature>